<feature type="transmembrane region" description="Helical" evidence="1">
    <location>
        <begin position="96"/>
        <end position="114"/>
    </location>
</feature>
<comment type="caution">
    <text evidence="3">The sequence shown here is derived from an EMBL/GenBank/DDBJ whole genome shotgun (WGS) entry which is preliminary data.</text>
</comment>
<dbReference type="Pfam" id="PF00892">
    <property type="entry name" value="EamA"/>
    <property type="match status" value="2"/>
</dbReference>
<dbReference type="PANTHER" id="PTHR22911:SF76">
    <property type="entry name" value="EAMA DOMAIN-CONTAINING PROTEIN"/>
    <property type="match status" value="1"/>
</dbReference>
<feature type="transmembrane region" description="Helical" evidence="1">
    <location>
        <begin position="265"/>
        <end position="282"/>
    </location>
</feature>
<feature type="transmembrane region" description="Helical" evidence="1">
    <location>
        <begin position="151"/>
        <end position="167"/>
    </location>
</feature>
<name>A0A7C6EAB9_UNCW3</name>
<feature type="transmembrane region" description="Helical" evidence="1">
    <location>
        <begin position="64"/>
        <end position="84"/>
    </location>
</feature>
<evidence type="ECO:0000259" key="2">
    <source>
        <dbReference type="Pfam" id="PF00892"/>
    </source>
</evidence>
<keyword evidence="1" id="KW-1133">Transmembrane helix</keyword>
<dbReference type="AlphaFoldDB" id="A0A7C6EAB9"/>
<dbReference type="PANTHER" id="PTHR22911">
    <property type="entry name" value="ACYL-MALONYL CONDENSING ENZYME-RELATED"/>
    <property type="match status" value="1"/>
</dbReference>
<keyword evidence="1" id="KW-0812">Transmembrane</keyword>
<feature type="transmembrane region" description="Helical" evidence="1">
    <location>
        <begin position="30"/>
        <end position="52"/>
    </location>
</feature>
<evidence type="ECO:0000256" key="1">
    <source>
        <dbReference type="SAM" id="Phobius"/>
    </source>
</evidence>
<feature type="transmembrane region" description="Helical" evidence="1">
    <location>
        <begin position="235"/>
        <end position="259"/>
    </location>
</feature>
<feature type="transmembrane region" description="Helical" evidence="1">
    <location>
        <begin position="179"/>
        <end position="199"/>
    </location>
</feature>
<dbReference type="InterPro" id="IPR000620">
    <property type="entry name" value="EamA_dom"/>
</dbReference>
<dbReference type="InterPro" id="IPR037185">
    <property type="entry name" value="EmrE-like"/>
</dbReference>
<protein>
    <submittedName>
        <fullName evidence="3">DMT family transporter</fullName>
    </submittedName>
</protein>
<reference evidence="3" key="1">
    <citation type="journal article" date="2020" name="mSystems">
        <title>Genome- and Community-Level Interaction Insights into Carbon Utilization and Element Cycling Functions of Hydrothermarchaeota in Hydrothermal Sediment.</title>
        <authorList>
            <person name="Zhou Z."/>
            <person name="Liu Y."/>
            <person name="Xu W."/>
            <person name="Pan J."/>
            <person name="Luo Z.H."/>
            <person name="Li M."/>
        </authorList>
    </citation>
    <scope>NUCLEOTIDE SEQUENCE [LARGE SCALE GENOMIC DNA]</scope>
    <source>
        <strain evidence="3">SpSt-876</strain>
    </source>
</reference>
<dbReference type="EMBL" id="DTLI01000066">
    <property type="protein sequence ID" value="HHS51755.1"/>
    <property type="molecule type" value="Genomic_DNA"/>
</dbReference>
<dbReference type="GO" id="GO:0016020">
    <property type="term" value="C:membrane"/>
    <property type="evidence" value="ECO:0007669"/>
    <property type="project" value="InterPro"/>
</dbReference>
<gene>
    <name evidence="3" type="ORF">ENW73_02655</name>
</gene>
<feature type="domain" description="EamA" evidence="2">
    <location>
        <begin position="14"/>
        <end position="137"/>
    </location>
</feature>
<feature type="transmembrane region" description="Helical" evidence="1">
    <location>
        <begin position="205"/>
        <end position="223"/>
    </location>
</feature>
<evidence type="ECO:0000313" key="3">
    <source>
        <dbReference type="EMBL" id="HHS51755.1"/>
    </source>
</evidence>
<sequence>MSQFKIVLVLGFGLVVLSFASILIKLTQAPSIVIAAGRLTIASLVLTPFFWTKFPKIQLELRRVKLSLIFLSGLFLALHFFFWIESLSHTSVPSSVALVTTNPIFVAILSPIILKERITFRIGLAVNLGAIGSIIITSQGLNSLIMTKGNLLALAGAVCAGGYMIVGRRIRPHISLISYIYIMYTTAAILLLLGILITGQRLIGYSWQAYLFIILLALGPQLIGHTSFNWALGYLTAPVVAMTILGEPIGTTILSWLILNQPPTMREITGGVIIGIGIYLAASSERRKIYPDFT</sequence>
<feature type="domain" description="EamA" evidence="2">
    <location>
        <begin position="148"/>
        <end position="281"/>
    </location>
</feature>
<proteinExistence type="predicted"/>
<feature type="transmembrane region" description="Helical" evidence="1">
    <location>
        <begin position="126"/>
        <end position="145"/>
    </location>
</feature>
<dbReference type="SUPFAM" id="SSF103481">
    <property type="entry name" value="Multidrug resistance efflux transporter EmrE"/>
    <property type="match status" value="2"/>
</dbReference>
<organism evidence="3">
    <name type="scientific">candidate division WOR-3 bacterium</name>
    <dbReference type="NCBI Taxonomy" id="2052148"/>
    <lineage>
        <taxon>Bacteria</taxon>
        <taxon>Bacteria division WOR-3</taxon>
    </lineage>
</organism>
<keyword evidence="1" id="KW-0472">Membrane</keyword>
<accession>A0A7C6EAB9</accession>